<accession>A0A2Z7AVU3</accession>
<reference evidence="1 2" key="1">
    <citation type="journal article" date="2015" name="Proc. Natl. Acad. Sci. U.S.A.">
        <title>The resurrection genome of Boea hygrometrica: A blueprint for survival of dehydration.</title>
        <authorList>
            <person name="Xiao L."/>
            <person name="Yang G."/>
            <person name="Zhang L."/>
            <person name="Yang X."/>
            <person name="Zhao S."/>
            <person name="Ji Z."/>
            <person name="Zhou Q."/>
            <person name="Hu M."/>
            <person name="Wang Y."/>
            <person name="Chen M."/>
            <person name="Xu Y."/>
            <person name="Jin H."/>
            <person name="Xiao X."/>
            <person name="Hu G."/>
            <person name="Bao F."/>
            <person name="Hu Y."/>
            <person name="Wan P."/>
            <person name="Li L."/>
            <person name="Deng X."/>
            <person name="Kuang T."/>
            <person name="Xiang C."/>
            <person name="Zhu J.K."/>
            <person name="Oliver M.J."/>
            <person name="He Y."/>
        </authorList>
    </citation>
    <scope>NUCLEOTIDE SEQUENCE [LARGE SCALE GENOMIC DNA]</scope>
    <source>
        <strain evidence="2">cv. XS01</strain>
    </source>
</reference>
<evidence type="ECO:0000313" key="2">
    <source>
        <dbReference type="Proteomes" id="UP000250235"/>
    </source>
</evidence>
<proteinExistence type="predicted"/>
<dbReference type="EMBL" id="KV013443">
    <property type="protein sequence ID" value="KZV23569.1"/>
    <property type="molecule type" value="Genomic_DNA"/>
</dbReference>
<gene>
    <name evidence="1" type="ORF">F511_33783</name>
</gene>
<evidence type="ECO:0000313" key="1">
    <source>
        <dbReference type="EMBL" id="KZV23569.1"/>
    </source>
</evidence>
<dbReference type="GO" id="GO:0006508">
    <property type="term" value="P:proteolysis"/>
    <property type="evidence" value="ECO:0007669"/>
    <property type="project" value="UniProtKB-KW"/>
</dbReference>
<dbReference type="AlphaFoldDB" id="A0A2Z7AVU3"/>
<sequence>MSLIITSDGSYPPVHDGITRCTTTPRHHLSRPQQLMGRELPGASSVLSLVSMNINKTLHEEATHNNINASTFEGFQGSLSPELVASVFVLKAVRGRSSRESTQA</sequence>
<keyword evidence="2" id="KW-1185">Reference proteome</keyword>
<keyword evidence="1" id="KW-0645">Protease</keyword>
<dbReference type="GO" id="GO:0008233">
    <property type="term" value="F:peptidase activity"/>
    <property type="evidence" value="ECO:0007669"/>
    <property type="project" value="UniProtKB-KW"/>
</dbReference>
<dbReference type="Proteomes" id="UP000250235">
    <property type="component" value="Unassembled WGS sequence"/>
</dbReference>
<keyword evidence="1" id="KW-0378">Hydrolase</keyword>
<name>A0A2Z7AVU3_9LAMI</name>
<organism evidence="1 2">
    <name type="scientific">Dorcoceras hygrometricum</name>
    <dbReference type="NCBI Taxonomy" id="472368"/>
    <lineage>
        <taxon>Eukaryota</taxon>
        <taxon>Viridiplantae</taxon>
        <taxon>Streptophyta</taxon>
        <taxon>Embryophyta</taxon>
        <taxon>Tracheophyta</taxon>
        <taxon>Spermatophyta</taxon>
        <taxon>Magnoliopsida</taxon>
        <taxon>eudicotyledons</taxon>
        <taxon>Gunneridae</taxon>
        <taxon>Pentapetalae</taxon>
        <taxon>asterids</taxon>
        <taxon>lamiids</taxon>
        <taxon>Lamiales</taxon>
        <taxon>Gesneriaceae</taxon>
        <taxon>Didymocarpoideae</taxon>
        <taxon>Trichosporeae</taxon>
        <taxon>Loxocarpinae</taxon>
        <taxon>Dorcoceras</taxon>
    </lineage>
</organism>
<protein>
    <submittedName>
        <fullName evidence="1">Ubiquitin-like-specific protease 1A</fullName>
    </submittedName>
</protein>